<evidence type="ECO:0000256" key="2">
    <source>
        <dbReference type="SAM" id="MobiDB-lite"/>
    </source>
</evidence>
<dbReference type="CDD" id="cd07012">
    <property type="entry name" value="PBP2_Bug_TTT"/>
    <property type="match status" value="1"/>
</dbReference>
<dbReference type="SUPFAM" id="SSF53850">
    <property type="entry name" value="Periplasmic binding protein-like II"/>
    <property type="match status" value="1"/>
</dbReference>
<protein>
    <submittedName>
        <fullName evidence="4">Tripartite-type tricarboxylate transporter receptor subunit TctC</fullName>
    </submittedName>
</protein>
<keyword evidence="4" id="KW-0675">Receptor</keyword>
<proteinExistence type="inferred from homology"/>
<feature type="signal peptide" evidence="3">
    <location>
        <begin position="1"/>
        <end position="28"/>
    </location>
</feature>
<keyword evidence="5" id="KW-1185">Reference proteome</keyword>
<reference evidence="4 5" key="1">
    <citation type="submission" date="2023-08" db="EMBL/GenBank/DDBJ databases">
        <title>Functional and genomic diversity of the sorghum phyllosphere microbiome.</title>
        <authorList>
            <person name="Shade A."/>
        </authorList>
    </citation>
    <scope>NUCLEOTIDE SEQUENCE [LARGE SCALE GENOMIC DNA]</scope>
    <source>
        <strain evidence="4 5">SORGH_AS_0335</strain>
    </source>
</reference>
<name>A0ABU1I8U9_9BURK</name>
<dbReference type="Gene3D" id="3.40.190.150">
    <property type="entry name" value="Bordetella uptake gene, domain 1"/>
    <property type="match status" value="1"/>
</dbReference>
<evidence type="ECO:0000313" key="4">
    <source>
        <dbReference type="EMBL" id="MDR6213515.1"/>
    </source>
</evidence>
<dbReference type="InterPro" id="IPR042100">
    <property type="entry name" value="Bug_dom1"/>
</dbReference>
<feature type="region of interest" description="Disordered" evidence="2">
    <location>
        <begin position="325"/>
        <end position="383"/>
    </location>
</feature>
<dbReference type="PANTHER" id="PTHR42928:SF5">
    <property type="entry name" value="BLR1237 PROTEIN"/>
    <property type="match status" value="1"/>
</dbReference>
<dbReference type="EMBL" id="JAVIZX010000001">
    <property type="protein sequence ID" value="MDR6213515.1"/>
    <property type="molecule type" value="Genomic_DNA"/>
</dbReference>
<dbReference type="Proteomes" id="UP001267710">
    <property type="component" value="Unassembled WGS sequence"/>
</dbReference>
<comment type="caution">
    <text evidence="4">The sequence shown here is derived from an EMBL/GenBank/DDBJ whole genome shotgun (WGS) entry which is preliminary data.</text>
</comment>
<dbReference type="InterPro" id="IPR005064">
    <property type="entry name" value="BUG"/>
</dbReference>
<evidence type="ECO:0000313" key="5">
    <source>
        <dbReference type="Proteomes" id="UP001267710"/>
    </source>
</evidence>
<sequence>MKMQRRAWAWKVAAVAAAAWVGSAGVLAQPAYPSRPVTLVVPFPPGGSSDTIGRAIAPKLGEKLGQPVVIDNRPGGGTAVAAGYVARSAPDGYTLLIGSGSMLTLNPAVRKDLPYDSVKSFEQIGMLSRAGMVLLAGKDAPFSTVAQVQAAAKKAPGQLPYASFGAGTASHFTAEIAWLALGVQLLHVPYKGSAPMLTDLIGGQLPLAMDTVVTAAPQIKAGKVKAIAVASPKRLPTLPQVPTFAEAGFPDVVLESWGTVMAPRGLPAAVHAKLEKALMETMADPGVRKALADQGVEAVVGPAKQADALLERELPLMRAVAARAPHERRLTAPARPQAVTGGVVRPAERPAPAAPRPAPACPPAPARVRSTPRRSGCVRRGRE</sequence>
<gene>
    <name evidence="4" type="ORF">QE399_001204</name>
</gene>
<dbReference type="PANTHER" id="PTHR42928">
    <property type="entry name" value="TRICARBOXYLATE-BINDING PROTEIN"/>
    <property type="match status" value="1"/>
</dbReference>
<evidence type="ECO:0000256" key="1">
    <source>
        <dbReference type="ARBA" id="ARBA00006987"/>
    </source>
</evidence>
<keyword evidence="3" id="KW-0732">Signal</keyword>
<dbReference type="Pfam" id="PF03401">
    <property type="entry name" value="TctC"/>
    <property type="match status" value="1"/>
</dbReference>
<feature type="compositionally biased region" description="Basic residues" evidence="2">
    <location>
        <begin position="370"/>
        <end position="383"/>
    </location>
</feature>
<organism evidence="4 5">
    <name type="scientific">Paracidovorax wautersii</name>
    <dbReference type="NCBI Taxonomy" id="1177982"/>
    <lineage>
        <taxon>Bacteria</taxon>
        <taxon>Pseudomonadati</taxon>
        <taxon>Pseudomonadota</taxon>
        <taxon>Betaproteobacteria</taxon>
        <taxon>Burkholderiales</taxon>
        <taxon>Comamonadaceae</taxon>
        <taxon>Paracidovorax</taxon>
    </lineage>
</organism>
<evidence type="ECO:0000256" key="3">
    <source>
        <dbReference type="SAM" id="SignalP"/>
    </source>
</evidence>
<accession>A0ABU1I8U9</accession>
<feature type="compositionally biased region" description="Pro residues" evidence="2">
    <location>
        <begin position="352"/>
        <end position="365"/>
    </location>
</feature>
<dbReference type="Gene3D" id="3.40.190.10">
    <property type="entry name" value="Periplasmic binding protein-like II"/>
    <property type="match status" value="1"/>
</dbReference>
<feature type="chain" id="PRO_5045805247" evidence="3">
    <location>
        <begin position="29"/>
        <end position="383"/>
    </location>
</feature>
<comment type="similarity">
    <text evidence="1">Belongs to the UPF0065 (bug) family.</text>
</comment>